<sequence>TAPTAYRQQEVSATSSMKTAEILASELNAALRDRNKELVLELLEKGADVNSKVASGWTPLHTAVRTGVVDLVLLLLDKGACLHARKDNGGTAFTEAGTVGNVKILELLLDRGSNIDDHDINGFTSFMEAAWYGKEEALRFLYNKGANVNLRRQTSEEKAKLHKGGATALMDACREGYLSVVKILVQEMGADVNIRDNRDRNALIHALKKDSKQKKPPVSVLSIVCFLLDHGVDVKSKDECGKTALILAVEMGSPELVTILLEKDEIDIDDADEEGNTALMVAVEKSDCHIAKLLCEKGARTDVGNLIMVANRNRSLSMENLLREHNARFVPETPRDWEPNSKRWRDQLKKLDQMYRPMIGKLKTFPYIQQRIQDGIYLGFHGETEVAVRVTGGREGEEEKKFYGQCCNCEHLLKLFQSEKAKGCMYLCFPLWEKNLQEHLQDPEDQKDYKAGLKMIFQALRELHSLGFAHQDLQPRNFVIDLGGKIYLADFDNKRRLIESQEKLVNSDLEALGRLMLYILTGGTKPLQQVETEDLADDSPDCMEAQDLVRSLFSHDERGLEGLSKHPYFWSKQIRFNFLKSIWNKIKEIPKENQITIFQYPITETFPYPQWKEEIDKDILDVMENPKNPRIFKPRKRGKDGTKTFNYENDVINLLRLIRNLDEHKDKGISDKIGDYAEYFLKTFPKLTIYVYNSLRQNPQYSHFADIQDPSL</sequence>
<dbReference type="EMBL" id="VYZS01114396">
    <property type="protein sequence ID" value="NXS12439.1"/>
    <property type="molecule type" value="Genomic_DNA"/>
</dbReference>
<feature type="non-terminal residue" evidence="8">
    <location>
        <position position="1"/>
    </location>
</feature>
<keyword evidence="1" id="KW-0677">Repeat</keyword>
<dbReference type="PANTHER" id="PTHR24141">
    <property type="entry name" value="2-5A-DEPENDENT RIBONUCLEASE"/>
    <property type="match status" value="1"/>
</dbReference>
<dbReference type="GO" id="GO:0003723">
    <property type="term" value="F:RNA binding"/>
    <property type="evidence" value="ECO:0007669"/>
    <property type="project" value="TreeGrafter"/>
</dbReference>
<dbReference type="InterPro" id="IPR036770">
    <property type="entry name" value="Ankyrin_rpt-contain_sf"/>
</dbReference>
<dbReference type="GO" id="GO:0004540">
    <property type="term" value="F:RNA nuclease activity"/>
    <property type="evidence" value="ECO:0007669"/>
    <property type="project" value="InterPro"/>
</dbReference>
<evidence type="ECO:0000256" key="4">
    <source>
        <dbReference type="ARBA" id="ARBA00023043"/>
    </source>
</evidence>
<dbReference type="InterPro" id="IPR002110">
    <property type="entry name" value="Ankyrin_rpt"/>
</dbReference>
<dbReference type="Gene3D" id="1.10.510.10">
    <property type="entry name" value="Transferase(Phosphotransferase) domain 1"/>
    <property type="match status" value="1"/>
</dbReference>
<feature type="repeat" description="ANK" evidence="5">
    <location>
        <begin position="55"/>
        <end position="87"/>
    </location>
</feature>
<name>A0A7L2RTC5_9PASS</name>
<dbReference type="PROSITE" id="PS50297">
    <property type="entry name" value="ANK_REP_REGION"/>
    <property type="match status" value="4"/>
</dbReference>
<dbReference type="PROSITE" id="PS51392">
    <property type="entry name" value="KEN"/>
    <property type="match status" value="1"/>
</dbReference>
<dbReference type="AlphaFoldDB" id="A0A7L2RTC5"/>
<evidence type="ECO:0000256" key="3">
    <source>
        <dbReference type="ARBA" id="ARBA00022840"/>
    </source>
</evidence>
<keyword evidence="9" id="KW-1185">Reference proteome</keyword>
<keyword evidence="4 5" id="KW-0040">ANK repeat</keyword>
<evidence type="ECO:0000313" key="9">
    <source>
        <dbReference type="Proteomes" id="UP000560066"/>
    </source>
</evidence>
<dbReference type="InterPro" id="IPR038357">
    <property type="entry name" value="KEN_sf"/>
</dbReference>
<dbReference type="InterPro" id="IPR010513">
    <property type="entry name" value="KEN_dom"/>
</dbReference>
<dbReference type="Proteomes" id="UP000560066">
    <property type="component" value="Unassembled WGS sequence"/>
</dbReference>
<feature type="repeat" description="ANK" evidence="5">
    <location>
        <begin position="164"/>
        <end position="197"/>
    </location>
</feature>
<feature type="repeat" description="ANK" evidence="5">
    <location>
        <begin position="274"/>
        <end position="306"/>
    </location>
</feature>
<organism evidence="8 9">
    <name type="scientific">Neodrepanis coruscans</name>
    <name type="common">wattled asity</name>
    <dbReference type="NCBI Taxonomy" id="254563"/>
    <lineage>
        <taxon>Eukaryota</taxon>
        <taxon>Metazoa</taxon>
        <taxon>Chordata</taxon>
        <taxon>Craniata</taxon>
        <taxon>Vertebrata</taxon>
        <taxon>Euteleostomi</taxon>
        <taxon>Archelosauria</taxon>
        <taxon>Archosauria</taxon>
        <taxon>Dinosauria</taxon>
        <taxon>Saurischia</taxon>
        <taxon>Theropoda</taxon>
        <taxon>Coelurosauria</taxon>
        <taxon>Aves</taxon>
        <taxon>Neognathae</taxon>
        <taxon>Neoaves</taxon>
        <taxon>Telluraves</taxon>
        <taxon>Australaves</taxon>
        <taxon>Passeriformes</taxon>
        <taxon>Philepittidae</taxon>
        <taxon>Neodrepanis</taxon>
    </lineage>
</organism>
<protein>
    <submittedName>
        <fullName evidence="8">RN5A ribonuclease</fullName>
    </submittedName>
</protein>
<evidence type="ECO:0000256" key="5">
    <source>
        <dbReference type="PROSITE-ProRule" id="PRU00023"/>
    </source>
</evidence>
<feature type="domain" description="KEN" evidence="7">
    <location>
        <begin position="572"/>
        <end position="711"/>
    </location>
</feature>
<evidence type="ECO:0000259" key="6">
    <source>
        <dbReference type="PROSITE" id="PS50011"/>
    </source>
</evidence>
<dbReference type="PROSITE" id="PS50088">
    <property type="entry name" value="ANK_REPEAT"/>
    <property type="match status" value="5"/>
</dbReference>
<evidence type="ECO:0000256" key="1">
    <source>
        <dbReference type="ARBA" id="ARBA00022737"/>
    </source>
</evidence>
<comment type="caution">
    <text evidence="8">The sequence shown here is derived from an EMBL/GenBank/DDBJ whole genome shotgun (WGS) entry which is preliminary data.</text>
</comment>
<evidence type="ECO:0000259" key="7">
    <source>
        <dbReference type="PROSITE" id="PS51392"/>
    </source>
</evidence>
<reference evidence="8 9" key="1">
    <citation type="submission" date="2019-09" db="EMBL/GenBank/DDBJ databases">
        <title>Bird 10,000 Genomes (B10K) Project - Family phase.</title>
        <authorList>
            <person name="Zhang G."/>
        </authorList>
    </citation>
    <scope>NUCLEOTIDE SEQUENCE [LARGE SCALE GENOMIC DNA]</scope>
    <source>
        <strain evidence="8">B10K-DU-002-79</strain>
    </source>
</reference>
<dbReference type="SMART" id="SM00248">
    <property type="entry name" value="ANK"/>
    <property type="match status" value="8"/>
</dbReference>
<feature type="non-terminal residue" evidence="8">
    <location>
        <position position="712"/>
    </location>
</feature>
<dbReference type="SUPFAM" id="SSF56112">
    <property type="entry name" value="Protein kinase-like (PK-like)"/>
    <property type="match status" value="1"/>
</dbReference>
<evidence type="ECO:0000313" key="8">
    <source>
        <dbReference type="EMBL" id="NXS12439.1"/>
    </source>
</evidence>
<feature type="repeat" description="ANK" evidence="5">
    <location>
        <begin position="88"/>
        <end position="120"/>
    </location>
</feature>
<dbReference type="SMART" id="SM00220">
    <property type="entry name" value="S_TKc"/>
    <property type="match status" value="1"/>
</dbReference>
<dbReference type="InterPro" id="IPR011009">
    <property type="entry name" value="Kinase-like_dom_sf"/>
</dbReference>
<dbReference type="Pfam" id="PF12796">
    <property type="entry name" value="Ank_2"/>
    <property type="match status" value="3"/>
</dbReference>
<dbReference type="SUPFAM" id="SSF48403">
    <property type="entry name" value="Ankyrin repeat"/>
    <property type="match status" value="1"/>
</dbReference>
<feature type="repeat" description="ANK" evidence="5">
    <location>
        <begin position="121"/>
        <end position="153"/>
    </location>
</feature>
<dbReference type="GO" id="GO:0006397">
    <property type="term" value="P:mRNA processing"/>
    <property type="evidence" value="ECO:0007669"/>
    <property type="project" value="InterPro"/>
</dbReference>
<dbReference type="PANTHER" id="PTHR24141:SF1">
    <property type="entry name" value="2-5A-DEPENDENT RIBONUCLEASE"/>
    <property type="match status" value="1"/>
</dbReference>
<dbReference type="GO" id="GO:0005524">
    <property type="term" value="F:ATP binding"/>
    <property type="evidence" value="ECO:0007669"/>
    <property type="project" value="UniProtKB-KW"/>
</dbReference>
<dbReference type="InterPro" id="IPR000719">
    <property type="entry name" value="Prot_kinase_dom"/>
</dbReference>
<dbReference type="PROSITE" id="PS50011">
    <property type="entry name" value="PROTEIN_KINASE_DOM"/>
    <property type="match status" value="1"/>
</dbReference>
<dbReference type="Pfam" id="PF06479">
    <property type="entry name" value="Ribonuc_2-5A"/>
    <property type="match status" value="1"/>
</dbReference>
<dbReference type="Gene3D" id="1.20.1440.180">
    <property type="entry name" value="KEN domain"/>
    <property type="match status" value="1"/>
</dbReference>
<accession>A0A7L2RTC5</accession>
<dbReference type="Pfam" id="PF00069">
    <property type="entry name" value="Pkinase"/>
    <property type="match status" value="1"/>
</dbReference>
<proteinExistence type="predicted"/>
<keyword evidence="3" id="KW-0067">ATP-binding</keyword>
<keyword evidence="2" id="KW-0547">Nucleotide-binding</keyword>
<feature type="domain" description="Protein kinase" evidence="6">
    <location>
        <begin position="348"/>
        <end position="680"/>
    </location>
</feature>
<gene>
    <name evidence="8" type="primary">Rnasel</name>
    <name evidence="8" type="ORF">NEOCOR_R02973</name>
</gene>
<dbReference type="GO" id="GO:0004672">
    <property type="term" value="F:protein kinase activity"/>
    <property type="evidence" value="ECO:0007669"/>
    <property type="project" value="InterPro"/>
</dbReference>
<evidence type="ECO:0000256" key="2">
    <source>
        <dbReference type="ARBA" id="ARBA00022741"/>
    </source>
</evidence>
<dbReference type="OrthoDB" id="194358at2759"/>
<dbReference type="Gene3D" id="1.25.40.20">
    <property type="entry name" value="Ankyrin repeat-containing domain"/>
    <property type="match status" value="1"/>
</dbReference>